<feature type="region of interest" description="Disordered" evidence="1">
    <location>
        <begin position="165"/>
        <end position="186"/>
    </location>
</feature>
<dbReference type="AlphaFoldDB" id="A0A399EMC3"/>
<dbReference type="Gene3D" id="3.40.50.1010">
    <property type="entry name" value="5'-nuclease"/>
    <property type="match status" value="1"/>
</dbReference>
<sequence>MKENTVRFNTAIFYDIENLLKGYSFSQRMIVNLSLSQILEEIRRTEKIGQIAVQRAYANWSDPRLAIMRGEINELGIDPIQVFGFSREPKKNAADIQLAIDAVDLAHVRPALEVFVIVSGDGGFASLAKKLHEYGKTVIGCAYRSSASSTFQAVCDAFVWIPDPEEEERQERPAPQTLPSAQAEVTDPRNVRLARQVKKASTLTLEAAVAKTKEILEWYTKDTASRADLMKNGINLSVVQEAVRYAVPGFQPIKFGFTKFVEYMQFVCKESELCVARLPGSQVVVVARGSVRGEMELLPDMDLKNRHSVDTYRSILATGNPILRLPSPRDLYTISSWIAQNPIRGVDLGTAIESIVNGLSGAVSSEAAKLGLLSFISAGLFLCEPEGAPLSEQKITLRNEGLSPSTLMDTLKTVARQKIKDTLSEVKEETLQQLLPDMV</sequence>
<dbReference type="Pfam" id="PF01936">
    <property type="entry name" value="NYN"/>
    <property type="match status" value="1"/>
</dbReference>
<reference evidence="3 4" key="1">
    <citation type="submission" date="2018-08" db="EMBL/GenBank/DDBJ databases">
        <title>Meiothermus luteus KCTC 52599 genome sequencing project.</title>
        <authorList>
            <person name="Da Costa M.S."/>
            <person name="Albuquerque L."/>
            <person name="Raposo P."/>
            <person name="Froufe H.J.C."/>
            <person name="Barroso C.S."/>
            <person name="Egas C."/>
        </authorList>
    </citation>
    <scope>NUCLEOTIDE SEQUENCE [LARGE SCALE GENOMIC DNA]</scope>
    <source>
        <strain evidence="3 4">KCTC 52599</strain>
    </source>
</reference>
<dbReference type="EMBL" id="QWKZ01000077">
    <property type="protein sequence ID" value="RIH83602.1"/>
    <property type="molecule type" value="Genomic_DNA"/>
</dbReference>
<evidence type="ECO:0000313" key="4">
    <source>
        <dbReference type="Proteomes" id="UP000265800"/>
    </source>
</evidence>
<evidence type="ECO:0000256" key="1">
    <source>
        <dbReference type="SAM" id="MobiDB-lite"/>
    </source>
</evidence>
<proteinExistence type="predicted"/>
<dbReference type="InterPro" id="IPR021139">
    <property type="entry name" value="NYN"/>
</dbReference>
<name>A0A399EMC3_9DEIN</name>
<dbReference type="GO" id="GO:0004540">
    <property type="term" value="F:RNA nuclease activity"/>
    <property type="evidence" value="ECO:0007669"/>
    <property type="project" value="InterPro"/>
</dbReference>
<evidence type="ECO:0000259" key="2">
    <source>
        <dbReference type="Pfam" id="PF01936"/>
    </source>
</evidence>
<protein>
    <submittedName>
        <fullName evidence="3">NYN domain protein</fullName>
    </submittedName>
</protein>
<comment type="caution">
    <text evidence="3">The sequence shown here is derived from an EMBL/GenBank/DDBJ whole genome shotgun (WGS) entry which is preliminary data.</text>
</comment>
<dbReference type="PANTHER" id="PTHR35811">
    <property type="entry name" value="SLR1870 PROTEIN"/>
    <property type="match status" value="1"/>
</dbReference>
<dbReference type="RefSeq" id="WP_182482548.1">
    <property type="nucleotide sequence ID" value="NZ_QWKZ01000077.1"/>
</dbReference>
<feature type="domain" description="NYN" evidence="2">
    <location>
        <begin position="10"/>
        <end position="160"/>
    </location>
</feature>
<organism evidence="3 4">
    <name type="scientific">Meiothermus luteus</name>
    <dbReference type="NCBI Taxonomy" id="2026184"/>
    <lineage>
        <taxon>Bacteria</taxon>
        <taxon>Thermotogati</taxon>
        <taxon>Deinococcota</taxon>
        <taxon>Deinococci</taxon>
        <taxon>Thermales</taxon>
        <taxon>Thermaceae</taxon>
        <taxon>Meiothermus</taxon>
    </lineage>
</organism>
<keyword evidence="4" id="KW-1185">Reference proteome</keyword>
<dbReference type="PANTHER" id="PTHR35811:SF1">
    <property type="entry name" value="HTH OST-TYPE DOMAIN-CONTAINING PROTEIN"/>
    <property type="match status" value="1"/>
</dbReference>
<evidence type="ECO:0000313" key="3">
    <source>
        <dbReference type="EMBL" id="RIH83602.1"/>
    </source>
</evidence>
<dbReference type="Proteomes" id="UP000265800">
    <property type="component" value="Unassembled WGS sequence"/>
</dbReference>
<gene>
    <name evidence="3" type="ORF">Mlute_02154</name>
</gene>
<dbReference type="CDD" id="cd11297">
    <property type="entry name" value="PIN_LabA-like_N_1"/>
    <property type="match status" value="1"/>
</dbReference>
<accession>A0A399EMC3</accession>